<evidence type="ECO:0000259" key="1">
    <source>
        <dbReference type="Pfam" id="PF05699"/>
    </source>
</evidence>
<accession>A0A8E2JKZ1</accession>
<organism evidence="2 3">
    <name type="scientific">Lepidopterella palustris CBS 459.81</name>
    <dbReference type="NCBI Taxonomy" id="1314670"/>
    <lineage>
        <taxon>Eukaryota</taxon>
        <taxon>Fungi</taxon>
        <taxon>Dikarya</taxon>
        <taxon>Ascomycota</taxon>
        <taxon>Pezizomycotina</taxon>
        <taxon>Dothideomycetes</taxon>
        <taxon>Pleosporomycetidae</taxon>
        <taxon>Mytilinidiales</taxon>
        <taxon>Argynnaceae</taxon>
        <taxon>Lepidopterella</taxon>
    </lineage>
</organism>
<dbReference type="Pfam" id="PF05699">
    <property type="entry name" value="Dimer_Tnp_hAT"/>
    <property type="match status" value="1"/>
</dbReference>
<keyword evidence="3" id="KW-1185">Reference proteome</keyword>
<evidence type="ECO:0000313" key="2">
    <source>
        <dbReference type="EMBL" id="OCK86237.1"/>
    </source>
</evidence>
<dbReference type="EMBL" id="KV744807">
    <property type="protein sequence ID" value="OCK86237.1"/>
    <property type="molecule type" value="Genomic_DNA"/>
</dbReference>
<dbReference type="OrthoDB" id="3935139at2759"/>
<dbReference type="AlphaFoldDB" id="A0A8E2JKZ1"/>
<sequence length="126" mass="13911">MTSLILSGYTQDTPINSIATSSLDWWLEPSSRSNYSRLSRMAINILSIPAMPAEAEDVFSGARRAISWERSRLGAVVVEQTECSKSWIQEVVKEGGFSQPNAAVVEVISLVEQSFSESFDTGESFR</sequence>
<protein>
    <recommendedName>
        <fullName evidence="1">HAT C-terminal dimerisation domain-containing protein</fullName>
    </recommendedName>
</protein>
<dbReference type="InterPro" id="IPR008906">
    <property type="entry name" value="HATC_C_dom"/>
</dbReference>
<gene>
    <name evidence="2" type="ORF">K432DRAFT_376888</name>
</gene>
<dbReference type="InterPro" id="IPR012337">
    <property type="entry name" value="RNaseH-like_sf"/>
</dbReference>
<dbReference type="GO" id="GO:0046983">
    <property type="term" value="F:protein dimerization activity"/>
    <property type="evidence" value="ECO:0007669"/>
    <property type="project" value="InterPro"/>
</dbReference>
<evidence type="ECO:0000313" key="3">
    <source>
        <dbReference type="Proteomes" id="UP000250266"/>
    </source>
</evidence>
<proteinExistence type="predicted"/>
<name>A0A8E2JKZ1_9PEZI</name>
<reference evidence="2 3" key="1">
    <citation type="journal article" date="2016" name="Nat. Commun.">
        <title>Ectomycorrhizal ecology is imprinted in the genome of the dominant symbiotic fungus Cenococcum geophilum.</title>
        <authorList>
            <consortium name="DOE Joint Genome Institute"/>
            <person name="Peter M."/>
            <person name="Kohler A."/>
            <person name="Ohm R.A."/>
            <person name="Kuo A."/>
            <person name="Krutzmann J."/>
            <person name="Morin E."/>
            <person name="Arend M."/>
            <person name="Barry K.W."/>
            <person name="Binder M."/>
            <person name="Choi C."/>
            <person name="Clum A."/>
            <person name="Copeland A."/>
            <person name="Grisel N."/>
            <person name="Haridas S."/>
            <person name="Kipfer T."/>
            <person name="LaButti K."/>
            <person name="Lindquist E."/>
            <person name="Lipzen A."/>
            <person name="Maire R."/>
            <person name="Meier B."/>
            <person name="Mihaltcheva S."/>
            <person name="Molinier V."/>
            <person name="Murat C."/>
            <person name="Poggeler S."/>
            <person name="Quandt C.A."/>
            <person name="Sperisen C."/>
            <person name="Tritt A."/>
            <person name="Tisserant E."/>
            <person name="Crous P.W."/>
            <person name="Henrissat B."/>
            <person name="Nehls U."/>
            <person name="Egli S."/>
            <person name="Spatafora J.W."/>
            <person name="Grigoriev I.V."/>
            <person name="Martin F.M."/>
        </authorList>
    </citation>
    <scope>NUCLEOTIDE SEQUENCE [LARGE SCALE GENOMIC DNA]</scope>
    <source>
        <strain evidence="2 3">CBS 459.81</strain>
    </source>
</reference>
<feature type="domain" description="HAT C-terminal dimerisation" evidence="1">
    <location>
        <begin position="20"/>
        <end position="88"/>
    </location>
</feature>
<dbReference type="SUPFAM" id="SSF53098">
    <property type="entry name" value="Ribonuclease H-like"/>
    <property type="match status" value="1"/>
</dbReference>
<dbReference type="Proteomes" id="UP000250266">
    <property type="component" value="Unassembled WGS sequence"/>
</dbReference>